<feature type="signal peptide" evidence="2">
    <location>
        <begin position="1"/>
        <end position="24"/>
    </location>
</feature>
<accession>A0ABW5P7W8</accession>
<dbReference type="Proteomes" id="UP001597541">
    <property type="component" value="Unassembled WGS sequence"/>
</dbReference>
<comment type="caution">
    <text evidence="3">The sequence shown here is derived from an EMBL/GenBank/DDBJ whole genome shotgun (WGS) entry which is preliminary data.</text>
</comment>
<evidence type="ECO:0000313" key="3">
    <source>
        <dbReference type="EMBL" id="MFD2611013.1"/>
    </source>
</evidence>
<keyword evidence="4" id="KW-1185">Reference proteome</keyword>
<evidence type="ECO:0000256" key="2">
    <source>
        <dbReference type="SAM" id="SignalP"/>
    </source>
</evidence>
<proteinExistence type="predicted"/>
<keyword evidence="2" id="KW-0732">Signal</keyword>
<feature type="compositionally biased region" description="Low complexity" evidence="1">
    <location>
        <begin position="40"/>
        <end position="57"/>
    </location>
</feature>
<dbReference type="RefSeq" id="WP_377599261.1">
    <property type="nucleotide sequence ID" value="NZ_JBHUME010000002.1"/>
</dbReference>
<organism evidence="3 4">
    <name type="scientific">Paenibacillus gansuensis</name>
    <dbReference type="NCBI Taxonomy" id="306542"/>
    <lineage>
        <taxon>Bacteria</taxon>
        <taxon>Bacillati</taxon>
        <taxon>Bacillota</taxon>
        <taxon>Bacilli</taxon>
        <taxon>Bacillales</taxon>
        <taxon>Paenibacillaceae</taxon>
        <taxon>Paenibacillus</taxon>
    </lineage>
</organism>
<evidence type="ECO:0000256" key="1">
    <source>
        <dbReference type="SAM" id="MobiDB-lite"/>
    </source>
</evidence>
<reference evidence="4" key="1">
    <citation type="journal article" date="2019" name="Int. J. Syst. Evol. Microbiol.">
        <title>The Global Catalogue of Microorganisms (GCM) 10K type strain sequencing project: providing services to taxonomists for standard genome sequencing and annotation.</title>
        <authorList>
            <consortium name="The Broad Institute Genomics Platform"/>
            <consortium name="The Broad Institute Genome Sequencing Center for Infectious Disease"/>
            <person name="Wu L."/>
            <person name="Ma J."/>
        </authorList>
    </citation>
    <scope>NUCLEOTIDE SEQUENCE [LARGE SCALE GENOMIC DNA]</scope>
    <source>
        <strain evidence="4">KCTC 3950</strain>
    </source>
</reference>
<name>A0ABW5P7W8_9BACL</name>
<dbReference type="EMBL" id="JBHUME010000002">
    <property type="protein sequence ID" value="MFD2611013.1"/>
    <property type="molecule type" value="Genomic_DNA"/>
</dbReference>
<evidence type="ECO:0008006" key="5">
    <source>
        <dbReference type="Google" id="ProtNLM"/>
    </source>
</evidence>
<feature type="chain" id="PRO_5047227389" description="Lipoprotein" evidence="2">
    <location>
        <begin position="25"/>
        <end position="312"/>
    </location>
</feature>
<dbReference type="PROSITE" id="PS51257">
    <property type="entry name" value="PROKAR_LIPOPROTEIN"/>
    <property type="match status" value="1"/>
</dbReference>
<feature type="region of interest" description="Disordered" evidence="1">
    <location>
        <begin position="28"/>
        <end position="79"/>
    </location>
</feature>
<protein>
    <recommendedName>
        <fullName evidence="5">Lipoprotein</fullName>
    </recommendedName>
</protein>
<sequence>MKRKDAMKLSMHMMMVGVLAVSLAACSKEPAASPPADTANEQNQQNQGNQQNQQNEPAPEPSTPSETKSDPVSAKGTFNGAIDNHTIEIDMDGVPQAFQLDESVQDTVKKLKEKESVEYQYYELTTKMEDGTEVKQLVITQITQSNASADTGVKKPLPAAKEITMELEGMKETHTGKLAESASGYFMYTLPGYTLTSEEPGRDLLYPVKNDTYFTRIEQLGDQPDFTVIRKNAEEELSELGNVQEMRTENLTEAAKDSKFFLHAGDAKLTKNVFVLPVDGQWFKFTMNIPQGEAGEGVGPSVWAMIGTMQLK</sequence>
<gene>
    <name evidence="3" type="ORF">ACFSUF_01090</name>
</gene>
<evidence type="ECO:0000313" key="4">
    <source>
        <dbReference type="Proteomes" id="UP001597541"/>
    </source>
</evidence>